<gene>
    <name evidence="6" type="ORF">DB88DRAFT_109629</name>
</gene>
<dbReference type="Pfam" id="PF10186">
    <property type="entry name" value="ATG14"/>
    <property type="match status" value="1"/>
</dbReference>
<evidence type="ECO:0000256" key="4">
    <source>
        <dbReference type="SAM" id="Coils"/>
    </source>
</evidence>
<keyword evidence="7" id="KW-1185">Reference proteome</keyword>
<dbReference type="PANTHER" id="PTHR15157">
    <property type="entry name" value="UV RADIATION RESISTANCE-ASSOCIATED GENE PROTEIN"/>
    <property type="match status" value="1"/>
</dbReference>
<reference evidence="6" key="1">
    <citation type="submission" date="2023-02" db="EMBL/GenBank/DDBJ databases">
        <title>Identification and recombinant expression of a fungal hydrolase from Papiliotrema laurentii that hydrolyzes apple cutin and clears colloidal polyester polyurethane.</title>
        <authorList>
            <consortium name="DOE Joint Genome Institute"/>
            <person name="Roman V.A."/>
            <person name="Bojanowski C."/>
            <person name="Crable B.R."/>
            <person name="Wagner D.N."/>
            <person name="Hung C.S."/>
            <person name="Nadeau L.J."/>
            <person name="Schratz L."/>
            <person name="Haridas S."/>
            <person name="Pangilinan J."/>
            <person name="Lipzen A."/>
            <person name="Na H."/>
            <person name="Yan M."/>
            <person name="Ng V."/>
            <person name="Grigoriev I.V."/>
            <person name="Spatafora J.W."/>
            <person name="Barlow D."/>
            <person name="Biffinger J."/>
            <person name="Kelley-Loughnane N."/>
            <person name="Varaljay V.A."/>
            <person name="Crookes-Goodson W.J."/>
        </authorList>
    </citation>
    <scope>NUCLEOTIDE SEQUENCE</scope>
    <source>
        <strain evidence="6">5307AH</strain>
    </source>
</reference>
<dbReference type="Proteomes" id="UP001182556">
    <property type="component" value="Unassembled WGS sequence"/>
</dbReference>
<evidence type="ECO:0000313" key="7">
    <source>
        <dbReference type="Proteomes" id="UP001182556"/>
    </source>
</evidence>
<sequence>MVPCGCCQAEKLSLYCASCIKEGVASHQQLAESLRSQCSVAIAHSDKLLNRPSRGVRSWIQLRAQVADKERECNRLRREVKRKQDQLENVWKHNRKQHVDLLLGSQRQSSPDAHRRKQQAETSRRILHARRVLISEAISIFRVESKPNGVWSIAGRSLPSADRMQYADPIDVNAALAHLVHLLSLVTRYLSITLPFIPTYPRQHHVGRPIIRANLPFLNTTKYRDKLTLWMSSTASKSTRDARAAQKHRQFLIAYGLLCHSVAYLAWTQGVEGVGVGDGLELRPLPLLNAMVRSPNLGHRSHEPGTSLLTHLGFSLDVNQVVESLLGPEDEQGWDIVDASALT</sequence>
<feature type="region of interest" description="Disordered" evidence="5">
    <location>
        <begin position="103"/>
        <end position="122"/>
    </location>
</feature>
<comment type="caution">
    <text evidence="6">The sequence shown here is derived from an EMBL/GenBank/DDBJ whole genome shotgun (WGS) entry which is preliminary data.</text>
</comment>
<dbReference type="PANTHER" id="PTHR15157:SF5">
    <property type="entry name" value="UV RADIATION RESISTANCE-ASSOCIATED GENE PROTEIN"/>
    <property type="match status" value="1"/>
</dbReference>
<dbReference type="GO" id="GO:0000323">
    <property type="term" value="C:lytic vacuole"/>
    <property type="evidence" value="ECO:0007669"/>
    <property type="project" value="TreeGrafter"/>
</dbReference>
<feature type="coiled-coil region" evidence="4">
    <location>
        <begin position="59"/>
        <end position="86"/>
    </location>
</feature>
<dbReference type="GO" id="GO:0032991">
    <property type="term" value="C:protein-containing complex"/>
    <property type="evidence" value="ECO:0007669"/>
    <property type="project" value="UniProtKB-ARBA"/>
</dbReference>
<name>A0AAD9FIQ6_PAPLA</name>
<dbReference type="AlphaFoldDB" id="A0AAD9FIQ6"/>
<keyword evidence="3 4" id="KW-0175">Coiled coil</keyword>
<organism evidence="6 7">
    <name type="scientific">Papiliotrema laurentii</name>
    <name type="common">Cryptococcus laurentii</name>
    <dbReference type="NCBI Taxonomy" id="5418"/>
    <lineage>
        <taxon>Eukaryota</taxon>
        <taxon>Fungi</taxon>
        <taxon>Dikarya</taxon>
        <taxon>Basidiomycota</taxon>
        <taxon>Agaricomycotina</taxon>
        <taxon>Tremellomycetes</taxon>
        <taxon>Tremellales</taxon>
        <taxon>Rhynchogastremaceae</taxon>
        <taxon>Papiliotrema</taxon>
    </lineage>
</organism>
<evidence type="ECO:0000256" key="5">
    <source>
        <dbReference type="SAM" id="MobiDB-lite"/>
    </source>
</evidence>
<proteinExistence type="inferred from homology"/>
<dbReference type="GO" id="GO:0005768">
    <property type="term" value="C:endosome"/>
    <property type="evidence" value="ECO:0007669"/>
    <property type="project" value="TreeGrafter"/>
</dbReference>
<dbReference type="EMBL" id="JAODAN010000012">
    <property type="protein sequence ID" value="KAK1920845.1"/>
    <property type="molecule type" value="Genomic_DNA"/>
</dbReference>
<dbReference type="InterPro" id="IPR018791">
    <property type="entry name" value="UV_resistance/autophagy_Atg14"/>
</dbReference>
<protein>
    <recommendedName>
        <fullName evidence="2">Autophagy-related protein 14</fullName>
    </recommendedName>
</protein>
<evidence type="ECO:0000256" key="2">
    <source>
        <dbReference type="ARBA" id="ARBA00013807"/>
    </source>
</evidence>
<dbReference type="GO" id="GO:0035493">
    <property type="term" value="P:SNARE complex assembly"/>
    <property type="evidence" value="ECO:0007669"/>
    <property type="project" value="TreeGrafter"/>
</dbReference>
<dbReference type="GO" id="GO:0000149">
    <property type="term" value="F:SNARE binding"/>
    <property type="evidence" value="ECO:0007669"/>
    <property type="project" value="TreeGrafter"/>
</dbReference>
<evidence type="ECO:0000256" key="3">
    <source>
        <dbReference type="ARBA" id="ARBA00023054"/>
    </source>
</evidence>
<comment type="similarity">
    <text evidence="1">Belongs to the ATG14 family.</text>
</comment>
<evidence type="ECO:0000256" key="1">
    <source>
        <dbReference type="ARBA" id="ARBA00009574"/>
    </source>
</evidence>
<evidence type="ECO:0000313" key="6">
    <source>
        <dbReference type="EMBL" id="KAK1920845.1"/>
    </source>
</evidence>
<accession>A0AAD9FIQ6</accession>